<evidence type="ECO:0000259" key="1">
    <source>
        <dbReference type="Pfam" id="PF18962"/>
    </source>
</evidence>
<evidence type="ECO:0000313" key="2">
    <source>
        <dbReference type="EMBL" id="KAA6351925.1"/>
    </source>
</evidence>
<feature type="domain" description="Secretion system C-terminal sorting" evidence="1">
    <location>
        <begin position="105"/>
        <end position="171"/>
    </location>
</feature>
<organism evidence="2">
    <name type="scientific">termite gut metagenome</name>
    <dbReference type="NCBI Taxonomy" id="433724"/>
    <lineage>
        <taxon>unclassified sequences</taxon>
        <taxon>metagenomes</taxon>
        <taxon>organismal metagenomes</taxon>
    </lineage>
</organism>
<dbReference type="InterPro" id="IPR026444">
    <property type="entry name" value="Secre_tail"/>
</dbReference>
<dbReference type="Pfam" id="PF18962">
    <property type="entry name" value="Por_Secre_tail"/>
    <property type="match status" value="1"/>
</dbReference>
<reference evidence="2" key="1">
    <citation type="submission" date="2019-03" db="EMBL/GenBank/DDBJ databases">
        <title>Single cell metagenomics reveals metabolic interactions within the superorganism composed of flagellate Streblomastix strix and complex community of Bacteroidetes bacteria on its surface.</title>
        <authorList>
            <person name="Treitli S.C."/>
            <person name="Kolisko M."/>
            <person name="Husnik F."/>
            <person name="Keeling P."/>
            <person name="Hampl V."/>
        </authorList>
    </citation>
    <scope>NUCLEOTIDE SEQUENCE</scope>
    <source>
        <strain evidence="2">STM</strain>
    </source>
</reference>
<gene>
    <name evidence="2" type="ORF">EZS27_000722</name>
</gene>
<name>A0A5J4T382_9ZZZZ</name>
<protein>
    <recommendedName>
        <fullName evidence="1">Secretion system C-terminal sorting domain-containing protein</fullName>
    </recommendedName>
</protein>
<sequence length="179" mass="19773">MKKNILFRKPNPPSTGINCRKSTVFSCFTGIILWMGVTQLQAQESVNSGGGDVVDSKIVISYSLGQVFFEPASSSENAVTPGIQQAYEISLTTGLPDVANLTIQVYPNPATEYLNLSFPGFNEKKYTLTLTDPTGRNIYIDEIKNKISKIEVQDLAAGVYFLQIADKKQLIKVFKIIKK</sequence>
<comment type="caution">
    <text evidence="2">The sequence shown here is derived from an EMBL/GenBank/DDBJ whole genome shotgun (WGS) entry which is preliminary data.</text>
</comment>
<proteinExistence type="predicted"/>
<dbReference type="EMBL" id="SNRY01000007">
    <property type="protein sequence ID" value="KAA6351925.1"/>
    <property type="molecule type" value="Genomic_DNA"/>
</dbReference>
<dbReference type="AlphaFoldDB" id="A0A5J4T382"/>
<accession>A0A5J4T382</accession>
<dbReference type="NCBIfam" id="TIGR04183">
    <property type="entry name" value="Por_Secre_tail"/>
    <property type="match status" value="1"/>
</dbReference>